<sequence>MTDGTDERGARSSAGDQRTRRAAPGGRRSGGRRGTTPLRCATFNVLHGTGTGDDGRPVAVGPGDPRAPLATAVADLDADLLALQELDRFQERSGRVDQAAVAAAAMRAVDWRYASAVHGRTVPGQGWVPDPEVSGVRLYGPGDDAGDAGAVASLGIALLSRRPVRAWRTLPLPPAPVPLPLRVAGRARPVLSRDQARAALAAVVEGERGVFTAVALHLSFVPGWNARQLRAVRRWLDGLPRPWLLLGDLNLVGALPRLVLDGPLRSEWAALARTPTYPAHRPAVQFDHLLATGVTTAAVGATGAPRTGISDHRPLTAELDW</sequence>
<feature type="domain" description="Endonuclease/exonuclease/phosphatase" evidence="2">
    <location>
        <begin position="41"/>
        <end position="312"/>
    </location>
</feature>
<dbReference type="RefSeq" id="WP_311638672.1">
    <property type="nucleotide sequence ID" value="NZ_JAVRES010000008.1"/>
</dbReference>
<keyword evidence="4" id="KW-1185">Reference proteome</keyword>
<proteinExistence type="predicted"/>
<accession>A0ABD5ES27</accession>
<keyword evidence="3" id="KW-0255">Endonuclease</keyword>
<comment type="caution">
    <text evidence="3">The sequence shown here is derived from an EMBL/GenBank/DDBJ whole genome shotgun (WGS) entry which is preliminary data.</text>
</comment>
<dbReference type="Proteomes" id="UP001183535">
    <property type="component" value="Unassembled WGS sequence"/>
</dbReference>
<dbReference type="EMBL" id="JAVRES010000008">
    <property type="protein sequence ID" value="MDT0436655.1"/>
    <property type="molecule type" value="Genomic_DNA"/>
</dbReference>
<evidence type="ECO:0000313" key="4">
    <source>
        <dbReference type="Proteomes" id="UP001183535"/>
    </source>
</evidence>
<gene>
    <name evidence="3" type="ORF">RM877_18375</name>
</gene>
<protein>
    <submittedName>
        <fullName evidence="3">Endonuclease/exonuclease/phosphatase family protein</fullName>
    </submittedName>
</protein>
<dbReference type="InterPro" id="IPR036691">
    <property type="entry name" value="Endo/exonu/phosph_ase_sf"/>
</dbReference>
<reference evidence="4" key="1">
    <citation type="submission" date="2023-07" db="EMBL/GenBank/DDBJ databases">
        <title>30 novel species of actinomycetes from the DSMZ collection.</title>
        <authorList>
            <person name="Nouioui I."/>
        </authorList>
    </citation>
    <scope>NUCLEOTIDE SEQUENCE [LARGE SCALE GENOMIC DNA]</scope>
    <source>
        <strain evidence="4">DSM 41981</strain>
    </source>
</reference>
<name>A0ABD5ES27_9ACTN</name>
<dbReference type="Gene3D" id="3.60.10.10">
    <property type="entry name" value="Endonuclease/exonuclease/phosphatase"/>
    <property type="match status" value="1"/>
</dbReference>
<feature type="region of interest" description="Disordered" evidence="1">
    <location>
        <begin position="1"/>
        <end position="37"/>
    </location>
</feature>
<dbReference type="SUPFAM" id="SSF56219">
    <property type="entry name" value="DNase I-like"/>
    <property type="match status" value="1"/>
</dbReference>
<evidence type="ECO:0000259" key="2">
    <source>
        <dbReference type="Pfam" id="PF03372"/>
    </source>
</evidence>
<dbReference type="InterPro" id="IPR005135">
    <property type="entry name" value="Endo/exonuclease/phosphatase"/>
</dbReference>
<keyword evidence="3" id="KW-0378">Hydrolase</keyword>
<dbReference type="GO" id="GO:0004519">
    <property type="term" value="F:endonuclease activity"/>
    <property type="evidence" value="ECO:0007669"/>
    <property type="project" value="UniProtKB-KW"/>
</dbReference>
<dbReference type="AlphaFoldDB" id="A0ABD5ES27"/>
<dbReference type="Pfam" id="PF03372">
    <property type="entry name" value="Exo_endo_phos"/>
    <property type="match status" value="1"/>
</dbReference>
<keyword evidence="3" id="KW-0540">Nuclease</keyword>
<organism evidence="3 4">
    <name type="scientific">Streptomyces doudnae</name>
    <dbReference type="NCBI Taxonomy" id="3075536"/>
    <lineage>
        <taxon>Bacteria</taxon>
        <taxon>Bacillati</taxon>
        <taxon>Actinomycetota</taxon>
        <taxon>Actinomycetes</taxon>
        <taxon>Kitasatosporales</taxon>
        <taxon>Streptomycetaceae</taxon>
        <taxon>Streptomyces</taxon>
    </lineage>
</organism>
<evidence type="ECO:0000256" key="1">
    <source>
        <dbReference type="SAM" id="MobiDB-lite"/>
    </source>
</evidence>
<evidence type="ECO:0000313" key="3">
    <source>
        <dbReference type="EMBL" id="MDT0436655.1"/>
    </source>
</evidence>
<feature type="compositionally biased region" description="Basic and acidic residues" evidence="1">
    <location>
        <begin position="1"/>
        <end position="10"/>
    </location>
</feature>